<evidence type="ECO:0000313" key="1">
    <source>
        <dbReference type="EMBL" id="RKT70310.1"/>
    </source>
</evidence>
<gene>
    <name evidence="1" type="ORF">DFJ66_3569</name>
</gene>
<protein>
    <submittedName>
        <fullName evidence="1">Uncharacterized protein</fullName>
    </submittedName>
</protein>
<organism evidence="1 2">
    <name type="scientific">Saccharothrix variisporea</name>
    <dbReference type="NCBI Taxonomy" id="543527"/>
    <lineage>
        <taxon>Bacteria</taxon>
        <taxon>Bacillati</taxon>
        <taxon>Actinomycetota</taxon>
        <taxon>Actinomycetes</taxon>
        <taxon>Pseudonocardiales</taxon>
        <taxon>Pseudonocardiaceae</taxon>
        <taxon>Saccharothrix</taxon>
    </lineage>
</organism>
<comment type="caution">
    <text evidence="1">The sequence shown here is derived from an EMBL/GenBank/DDBJ whole genome shotgun (WGS) entry which is preliminary data.</text>
</comment>
<keyword evidence="2" id="KW-1185">Reference proteome</keyword>
<accession>A0A495X801</accession>
<proteinExistence type="predicted"/>
<evidence type="ECO:0000313" key="2">
    <source>
        <dbReference type="Proteomes" id="UP000272729"/>
    </source>
</evidence>
<reference evidence="1 2" key="1">
    <citation type="submission" date="2018-10" db="EMBL/GenBank/DDBJ databases">
        <title>Sequencing the genomes of 1000 actinobacteria strains.</title>
        <authorList>
            <person name="Klenk H.-P."/>
        </authorList>
    </citation>
    <scope>NUCLEOTIDE SEQUENCE [LARGE SCALE GENOMIC DNA]</scope>
    <source>
        <strain evidence="1 2">DSM 43911</strain>
    </source>
</reference>
<dbReference type="Proteomes" id="UP000272729">
    <property type="component" value="Unassembled WGS sequence"/>
</dbReference>
<dbReference type="AlphaFoldDB" id="A0A495X801"/>
<name>A0A495X801_9PSEU</name>
<sequence length="252" mass="29175">MLVRTLWVMTITALDVRKTFNVTQETRYRFNGWFRDRTPLVERVMSHATAAVLRITPDEIRSACSSLPDTDRPPDVPEIRLWQPTFPFTHVAHHVVERLGRLPVWDEFREFCESDEPTRSMLWTPAAEAIASTADRTLARNAMRHKVVRHFADFLRYLSVIAHLRQSGLDVRVHPLADLVFHVEAWAERLILNPRGGPHRSTPLLIHAMPPFFFHDLALTDHEQVGQVTLPSRHHLDRAARSLRRILYPDGP</sequence>
<dbReference type="EMBL" id="RBXR01000001">
    <property type="protein sequence ID" value="RKT70310.1"/>
    <property type="molecule type" value="Genomic_DNA"/>
</dbReference>